<dbReference type="GeneID" id="78821966"/>
<name>A0ABD5Y7Z9_9EURY</name>
<organism evidence="3 4">
    <name type="scientific">Halosimplex aquaticum</name>
    <dbReference type="NCBI Taxonomy" id="3026162"/>
    <lineage>
        <taxon>Archaea</taxon>
        <taxon>Methanobacteriati</taxon>
        <taxon>Methanobacteriota</taxon>
        <taxon>Stenosarchaea group</taxon>
        <taxon>Halobacteria</taxon>
        <taxon>Halobacteriales</taxon>
        <taxon>Haloarculaceae</taxon>
        <taxon>Halosimplex</taxon>
    </lineage>
</organism>
<protein>
    <recommendedName>
        <fullName evidence="2">FAD-binding PCMH-type domain-containing protein</fullName>
    </recommendedName>
</protein>
<feature type="compositionally biased region" description="Low complexity" evidence="1">
    <location>
        <begin position="53"/>
        <end position="68"/>
    </location>
</feature>
<feature type="region of interest" description="Disordered" evidence="1">
    <location>
        <begin position="26"/>
        <end position="68"/>
    </location>
</feature>
<feature type="compositionally biased region" description="Low complexity" evidence="1">
    <location>
        <begin position="323"/>
        <end position="340"/>
    </location>
</feature>
<dbReference type="InterPro" id="IPR006311">
    <property type="entry name" value="TAT_signal"/>
</dbReference>
<proteinExistence type="predicted"/>
<dbReference type="PROSITE" id="PS51318">
    <property type="entry name" value="TAT"/>
    <property type="match status" value="1"/>
</dbReference>
<evidence type="ECO:0000259" key="2">
    <source>
        <dbReference type="PROSITE" id="PS51387"/>
    </source>
</evidence>
<dbReference type="PROSITE" id="PS51387">
    <property type="entry name" value="FAD_PCMH"/>
    <property type="match status" value="1"/>
</dbReference>
<evidence type="ECO:0000313" key="4">
    <source>
        <dbReference type="Proteomes" id="UP001596432"/>
    </source>
</evidence>
<dbReference type="InterPro" id="IPR016166">
    <property type="entry name" value="FAD-bd_PCMH"/>
</dbReference>
<dbReference type="EMBL" id="JBHTAS010000001">
    <property type="protein sequence ID" value="MFC7141647.1"/>
    <property type="molecule type" value="Genomic_DNA"/>
</dbReference>
<evidence type="ECO:0000256" key="1">
    <source>
        <dbReference type="SAM" id="MobiDB-lite"/>
    </source>
</evidence>
<dbReference type="AlphaFoldDB" id="A0ABD5Y7Z9"/>
<dbReference type="Proteomes" id="UP001596432">
    <property type="component" value="Unassembled WGS sequence"/>
</dbReference>
<feature type="region of interest" description="Disordered" evidence="1">
    <location>
        <begin position="322"/>
        <end position="354"/>
    </location>
</feature>
<sequence>MSETRRNALKRGGVAIAALSSLAGCLGGGGGTATEPPNDGGDDSDGNDGSGGTPTPAGTPTATPVAARPETPVAELSKWMPAPSAIDQSGYAFMSMAPRAILGFEGALGDGALEGFDRSYPLAAIDTIGDATVIHRFARTASVIEAKFDRTPVEDNLRSLGFTAGEARHGFRIFSAEDPRAAAVRDNMLVTVGDVSSTDTTDKTPVVEAIVDARTGNGERYVDAVADCDRLVETLGSAHLLQGRTHEAGKTFEGGVGEGMGYHVGSEQTRVHAGVVFAEGATDRSAVSDWANGSDAFLGGTPTVRTDGRVVTATAQVATGDVTEFPGEFPGPEIETGPPTAASDSETVTASSSPPAASFDFHYEETADGVGLLMITHAGGEIVKRTALGLRGTGFTDVDGADQTSPGTWQGGAEDDGGVYTGHTVRVGVRSDYEIEVVWEPSNSDTSAVLDAGKGPDA</sequence>
<gene>
    <name evidence="3" type="ORF">ACFQMA_17640</name>
</gene>
<accession>A0ABD5Y7Z9</accession>
<keyword evidence="4" id="KW-1185">Reference proteome</keyword>
<feature type="domain" description="FAD-binding PCMH-type" evidence="2">
    <location>
        <begin position="214"/>
        <end position="430"/>
    </location>
</feature>
<comment type="caution">
    <text evidence="3">The sequence shown here is derived from an EMBL/GenBank/DDBJ whole genome shotgun (WGS) entry which is preliminary data.</text>
</comment>
<feature type="region of interest" description="Disordered" evidence="1">
    <location>
        <begin position="398"/>
        <end position="417"/>
    </location>
</feature>
<evidence type="ECO:0000313" key="3">
    <source>
        <dbReference type="EMBL" id="MFC7141647.1"/>
    </source>
</evidence>
<dbReference type="RefSeq" id="WP_274322727.1">
    <property type="nucleotide sequence ID" value="NZ_CP118158.1"/>
</dbReference>
<reference evidence="3 4" key="1">
    <citation type="journal article" date="2019" name="Int. J. Syst. Evol. Microbiol.">
        <title>The Global Catalogue of Microorganisms (GCM) 10K type strain sequencing project: providing services to taxonomists for standard genome sequencing and annotation.</title>
        <authorList>
            <consortium name="The Broad Institute Genomics Platform"/>
            <consortium name="The Broad Institute Genome Sequencing Center for Infectious Disease"/>
            <person name="Wu L."/>
            <person name="Ma J."/>
        </authorList>
    </citation>
    <scope>NUCLEOTIDE SEQUENCE [LARGE SCALE GENOMIC DNA]</scope>
    <source>
        <strain evidence="3 4">XZYJT29</strain>
    </source>
</reference>
<dbReference type="PROSITE" id="PS51257">
    <property type="entry name" value="PROKAR_LIPOPROTEIN"/>
    <property type="match status" value="1"/>
</dbReference>